<feature type="domain" description="Multidrug resistance protein MdtA-like barrel-sandwich hybrid" evidence="10">
    <location>
        <begin position="68"/>
        <end position="224"/>
    </location>
</feature>
<dbReference type="GO" id="GO:1990195">
    <property type="term" value="C:macrolide transmembrane transporter complex"/>
    <property type="evidence" value="ECO:0007669"/>
    <property type="project" value="InterPro"/>
</dbReference>
<keyword evidence="7" id="KW-0472">Membrane</keyword>
<comment type="subcellular location">
    <subcellularLocation>
        <location evidence="1">Cell membrane</location>
    </subcellularLocation>
</comment>
<keyword evidence="6 8" id="KW-0175">Coiled coil</keyword>
<evidence type="ECO:0000256" key="6">
    <source>
        <dbReference type="ARBA" id="ARBA00023054"/>
    </source>
</evidence>
<dbReference type="GO" id="GO:0030313">
    <property type="term" value="C:cell envelope"/>
    <property type="evidence" value="ECO:0007669"/>
    <property type="project" value="UniProtKB-SubCell"/>
</dbReference>
<evidence type="ECO:0000259" key="11">
    <source>
        <dbReference type="Pfam" id="PF25944"/>
    </source>
</evidence>
<evidence type="ECO:0000259" key="12">
    <source>
        <dbReference type="Pfam" id="PF25967"/>
    </source>
</evidence>
<dbReference type="AlphaFoldDB" id="A0A846MZX1"/>
<evidence type="ECO:0000313" key="14">
    <source>
        <dbReference type="Proteomes" id="UP000570514"/>
    </source>
</evidence>
<evidence type="ECO:0000256" key="7">
    <source>
        <dbReference type="ARBA" id="ARBA00023136"/>
    </source>
</evidence>
<dbReference type="Pfam" id="PF25917">
    <property type="entry name" value="BSH_RND"/>
    <property type="match status" value="1"/>
</dbReference>
<evidence type="ECO:0000259" key="9">
    <source>
        <dbReference type="Pfam" id="PF25876"/>
    </source>
</evidence>
<evidence type="ECO:0000256" key="4">
    <source>
        <dbReference type="ARBA" id="ARBA00022475"/>
    </source>
</evidence>
<dbReference type="NCBIfam" id="TIGR01730">
    <property type="entry name" value="RND_mfp"/>
    <property type="match status" value="1"/>
</dbReference>
<dbReference type="GO" id="GO:1990961">
    <property type="term" value="P:xenobiotic detoxification by transmembrane export across the plasma membrane"/>
    <property type="evidence" value="ECO:0007669"/>
    <property type="project" value="InterPro"/>
</dbReference>
<keyword evidence="3" id="KW-0813">Transport</keyword>
<dbReference type="InterPro" id="IPR058624">
    <property type="entry name" value="MdtA-like_HH"/>
</dbReference>
<dbReference type="GO" id="GO:1990281">
    <property type="term" value="C:efflux pump complex"/>
    <property type="evidence" value="ECO:0007669"/>
    <property type="project" value="TreeGrafter"/>
</dbReference>
<dbReference type="RefSeq" id="WP_208414603.1">
    <property type="nucleotide sequence ID" value="NZ_BAAADC010000001.1"/>
</dbReference>
<dbReference type="Pfam" id="PF25944">
    <property type="entry name" value="Beta-barrel_RND"/>
    <property type="match status" value="1"/>
</dbReference>
<evidence type="ECO:0000256" key="1">
    <source>
        <dbReference type="ARBA" id="ARBA00004236"/>
    </source>
</evidence>
<gene>
    <name evidence="13" type="ORF">FHS83_002486</name>
</gene>
<dbReference type="SUPFAM" id="SSF111369">
    <property type="entry name" value="HlyD-like secretion proteins"/>
    <property type="match status" value="1"/>
</dbReference>
<keyword evidence="4" id="KW-1003">Cell membrane</keyword>
<dbReference type="Gene3D" id="6.10.140.1990">
    <property type="match status" value="1"/>
</dbReference>
<dbReference type="Gene3D" id="2.40.50.100">
    <property type="match status" value="1"/>
</dbReference>
<organism evidence="13 14">
    <name type="scientific">Rhizomicrobium palustre</name>
    <dbReference type="NCBI Taxonomy" id="189966"/>
    <lineage>
        <taxon>Bacteria</taxon>
        <taxon>Pseudomonadati</taxon>
        <taxon>Pseudomonadota</taxon>
        <taxon>Alphaproteobacteria</taxon>
        <taxon>Micropepsales</taxon>
        <taxon>Micropepsaceae</taxon>
        <taxon>Rhizomicrobium</taxon>
    </lineage>
</organism>
<dbReference type="InterPro" id="IPR006143">
    <property type="entry name" value="RND_pump_MFP"/>
</dbReference>
<keyword evidence="14" id="KW-1185">Reference proteome</keyword>
<evidence type="ECO:0000256" key="2">
    <source>
        <dbReference type="ARBA" id="ARBA00009477"/>
    </source>
</evidence>
<comment type="caution">
    <text evidence="13">The sequence shown here is derived from an EMBL/GenBank/DDBJ whole genome shotgun (WGS) entry which is preliminary data.</text>
</comment>
<protein>
    <submittedName>
        <fullName evidence="13">Macrolide-specific efflux system membrane fusion protein</fullName>
    </submittedName>
</protein>
<feature type="domain" description="Multidrug resistance protein MdtA-like C-terminal permuted SH3" evidence="12">
    <location>
        <begin position="325"/>
        <end position="385"/>
    </location>
</feature>
<dbReference type="InterPro" id="IPR058626">
    <property type="entry name" value="MdtA-like_b-barrel"/>
</dbReference>
<dbReference type="Pfam" id="PF25967">
    <property type="entry name" value="RND-MFP_C"/>
    <property type="match status" value="1"/>
</dbReference>
<dbReference type="InterPro" id="IPR058627">
    <property type="entry name" value="MdtA-like_C"/>
</dbReference>
<feature type="coiled-coil region" evidence="8">
    <location>
        <begin position="154"/>
        <end position="188"/>
    </location>
</feature>
<feature type="domain" description="Multidrug resistance protein MdtA-like alpha-helical hairpin" evidence="9">
    <location>
        <begin position="121"/>
        <end position="192"/>
    </location>
</feature>
<evidence type="ECO:0000256" key="3">
    <source>
        <dbReference type="ARBA" id="ARBA00022448"/>
    </source>
</evidence>
<evidence type="ECO:0000256" key="8">
    <source>
        <dbReference type="SAM" id="Coils"/>
    </source>
</evidence>
<accession>A0A846MZX1</accession>
<reference evidence="13 14" key="1">
    <citation type="submission" date="2020-03" db="EMBL/GenBank/DDBJ databases">
        <title>Genomic Encyclopedia of Type Strains, Phase IV (KMG-IV): sequencing the most valuable type-strain genomes for metagenomic binning, comparative biology and taxonomic classification.</title>
        <authorList>
            <person name="Goeker M."/>
        </authorList>
    </citation>
    <scope>NUCLEOTIDE SEQUENCE [LARGE SCALE GENOMIC DNA]</scope>
    <source>
        <strain evidence="13 14">DSM 19867</strain>
    </source>
</reference>
<dbReference type="Gene3D" id="2.40.30.170">
    <property type="match status" value="1"/>
</dbReference>
<feature type="domain" description="Multidrug resistance protein MdtA-like beta-barrel" evidence="11">
    <location>
        <begin position="231"/>
        <end position="319"/>
    </location>
</feature>
<name>A0A846MZX1_9PROT</name>
<proteinExistence type="inferred from homology"/>
<sequence>MMFERLRAFVSEKPVRAATIAIIASCLAFAVFARPSKKSQDAELLTSSVFRGTIEETVLANAVLEPVRMVNVGAQVTGQIRALHVGLNQRVKAGDLIAEIDSLPQRNALRIAEASLANISAQQKARTIQYAQAENEFRRQKNLLSEQATSRSAFDAAKASYMALEAEVKALTAQMTQARVEVENAQVNLGYTRIVAPIDGVVIAVVTKQGQTLNSTQSVPTIVVLAQLDVMRLKIQISEADVTRVQPGQKVWFNVIGDQNTKRMTTLRLIETAPTTMASDGGAQTTAQSTAAIYYNGLGEIPNPDGKLRPQMTAQANIVLRTATNVLMVPWPALKERGADGRYRVGAETAGGKVQTRFVRIGASDKVNVQIRDGLSLGEKVVIGTAAPAPMDSPL</sequence>
<evidence type="ECO:0000313" key="13">
    <source>
        <dbReference type="EMBL" id="NIK89168.1"/>
    </source>
</evidence>
<evidence type="ECO:0000256" key="5">
    <source>
        <dbReference type="ARBA" id="ARBA00022519"/>
    </source>
</evidence>
<dbReference type="EMBL" id="JAASRM010000001">
    <property type="protein sequence ID" value="NIK89168.1"/>
    <property type="molecule type" value="Genomic_DNA"/>
</dbReference>
<evidence type="ECO:0000259" key="10">
    <source>
        <dbReference type="Pfam" id="PF25917"/>
    </source>
</evidence>
<dbReference type="InterPro" id="IPR030190">
    <property type="entry name" value="MacA_alpha-hairpin_sf"/>
</dbReference>
<dbReference type="GO" id="GO:0015562">
    <property type="term" value="F:efflux transmembrane transporter activity"/>
    <property type="evidence" value="ECO:0007669"/>
    <property type="project" value="TreeGrafter"/>
</dbReference>
<dbReference type="PANTHER" id="PTHR30469:SF33">
    <property type="entry name" value="SLR1207 PROTEIN"/>
    <property type="match status" value="1"/>
</dbReference>
<dbReference type="InterPro" id="IPR058625">
    <property type="entry name" value="MdtA-like_BSH"/>
</dbReference>
<keyword evidence="5" id="KW-0997">Cell inner membrane</keyword>
<dbReference type="PANTHER" id="PTHR30469">
    <property type="entry name" value="MULTIDRUG RESISTANCE PROTEIN MDTA"/>
    <property type="match status" value="1"/>
</dbReference>
<comment type="similarity">
    <text evidence="2">Belongs to the membrane fusion protein (MFP) (TC 8.A.1) family.</text>
</comment>
<dbReference type="Proteomes" id="UP000570514">
    <property type="component" value="Unassembled WGS sequence"/>
</dbReference>
<dbReference type="Gene3D" id="6.20.50.140">
    <property type="match status" value="1"/>
</dbReference>
<dbReference type="GO" id="GO:0019898">
    <property type="term" value="C:extrinsic component of membrane"/>
    <property type="evidence" value="ECO:0007669"/>
    <property type="project" value="InterPro"/>
</dbReference>
<dbReference type="Pfam" id="PF25876">
    <property type="entry name" value="HH_MFP_RND"/>
    <property type="match status" value="1"/>
</dbReference>